<dbReference type="Proteomes" id="UP000625930">
    <property type="component" value="Unassembled WGS sequence"/>
</dbReference>
<dbReference type="PANTHER" id="PTHR34473:SF2">
    <property type="entry name" value="UPF0699 TRANSMEMBRANE PROTEIN YDBT"/>
    <property type="match status" value="1"/>
</dbReference>
<keyword evidence="1" id="KW-0472">Membrane</keyword>
<feature type="transmembrane region" description="Helical" evidence="1">
    <location>
        <begin position="404"/>
        <end position="420"/>
    </location>
</feature>
<feature type="transmembrane region" description="Helical" evidence="1">
    <location>
        <begin position="59"/>
        <end position="79"/>
    </location>
</feature>
<gene>
    <name evidence="3" type="ORF">I5U67_11380</name>
</gene>
<dbReference type="AlphaFoldDB" id="A0AA89WL85"/>
<accession>A0AA89WL85</accession>
<dbReference type="PANTHER" id="PTHR34473">
    <property type="entry name" value="UPF0699 TRANSMEMBRANE PROTEIN YDBS"/>
    <property type="match status" value="1"/>
</dbReference>
<feature type="transmembrane region" description="Helical" evidence="1">
    <location>
        <begin position="248"/>
        <end position="272"/>
    </location>
</feature>
<feature type="domain" description="YdbS-like PH" evidence="2">
    <location>
        <begin position="76"/>
        <end position="153"/>
    </location>
</feature>
<protein>
    <submittedName>
        <fullName evidence="3">PH domain-containing protein</fullName>
    </submittedName>
</protein>
<keyword evidence="1" id="KW-0812">Transmembrane</keyword>
<dbReference type="PIRSF" id="PIRSF026631">
    <property type="entry name" value="UCP026631"/>
    <property type="match status" value="1"/>
</dbReference>
<feature type="domain" description="YdbS-like PH" evidence="2">
    <location>
        <begin position="275"/>
        <end position="340"/>
    </location>
</feature>
<evidence type="ECO:0000313" key="3">
    <source>
        <dbReference type="EMBL" id="MBH1652767.1"/>
    </source>
</evidence>
<organism evidence="3 4">
    <name type="scientific">Stenotrophomonas maltophilia</name>
    <name type="common">Pseudomonas maltophilia</name>
    <name type="synonym">Xanthomonas maltophilia</name>
    <dbReference type="NCBI Taxonomy" id="40324"/>
    <lineage>
        <taxon>Bacteria</taxon>
        <taxon>Pseudomonadati</taxon>
        <taxon>Pseudomonadota</taxon>
        <taxon>Gammaproteobacteria</taxon>
        <taxon>Lysobacterales</taxon>
        <taxon>Lysobacteraceae</taxon>
        <taxon>Stenotrophomonas</taxon>
        <taxon>Stenotrophomonas maltophilia group</taxon>
    </lineage>
</organism>
<dbReference type="Pfam" id="PF03703">
    <property type="entry name" value="bPH_2"/>
    <property type="match status" value="3"/>
</dbReference>
<reference evidence="3" key="1">
    <citation type="submission" date="2020-11" db="EMBL/GenBank/DDBJ databases">
        <title>Enhanced detection system for hospital associated transmission using whole genome sequencing surveillance.</title>
        <authorList>
            <person name="Harrison L.H."/>
            <person name="Van Tyne D."/>
            <person name="Marsh J.W."/>
            <person name="Griffith M.P."/>
            <person name="Snyder D.J."/>
            <person name="Cooper V.S."/>
            <person name="Mustapha M."/>
        </authorList>
    </citation>
    <scope>NUCLEOTIDE SEQUENCE</scope>
    <source>
        <strain evidence="3">STEN00091</strain>
    </source>
</reference>
<proteinExistence type="predicted"/>
<dbReference type="InterPro" id="IPR005182">
    <property type="entry name" value="YdbS-like_PH"/>
</dbReference>
<evidence type="ECO:0000259" key="2">
    <source>
        <dbReference type="Pfam" id="PF03703"/>
    </source>
</evidence>
<evidence type="ECO:0000256" key="1">
    <source>
        <dbReference type="SAM" id="Phobius"/>
    </source>
</evidence>
<evidence type="ECO:0000313" key="4">
    <source>
        <dbReference type="Proteomes" id="UP000625930"/>
    </source>
</evidence>
<feature type="transmembrane region" description="Helical" evidence="1">
    <location>
        <begin position="379"/>
        <end position="398"/>
    </location>
</feature>
<keyword evidence="1" id="KW-1133">Transmembrane helix</keyword>
<dbReference type="InterPro" id="IPR014529">
    <property type="entry name" value="UCP026631"/>
</dbReference>
<dbReference type="EMBL" id="JADUNP010000020">
    <property type="protein sequence ID" value="MBH1652767.1"/>
    <property type="molecule type" value="Genomic_DNA"/>
</dbReference>
<comment type="caution">
    <text evidence="3">The sequence shown here is derived from an EMBL/GenBank/DDBJ whole genome shotgun (WGS) entry which is preliminary data.</text>
</comment>
<sequence>MSLPPPLPAALPTGGEDHRLHPWSWLFVLLMQLRHYFLPLVALLVFGQRGDRDPMWAQLIPLTAIAALVLVSVLQYLSYRYRIGSDAITVRSGLLARNRREIPFARIHNVEVRQNPLHRLFGVAELRLESAGGVRPEAEMRVLKLDQALALERLVRQRGQAPQAAGIAEPDQVASTATENEQVLLRLSSWDVVRMGLLSNRGWALAIAAFGVLFQTVPRPVMDDALQRGGREAFGYASHLHPGVTGAFLLLAAALLLGWLALRVLSVVLTLLRYHGFTLSEQDRRLPVSAGLLSRTRSSVARRRIQAWTLREGTLQRWFGLRQLRIDSAAGGPARDEDRALRELAPLASSTRCEQLVQHLLPQLQWPPLQWQSIPQRGWWRLCLGALVLVPLLAAAAYWRWGPWGLLVLAWLPVALLVAHRQMARMGWYLDEHYVAVRGGWWKRWWRWAELDKVQGLRLQRSPLDKLLGTSSLQLDTAGAHGDVALTLHHLPQAQAQQVMDQLAAALARRKLRW</sequence>
<feature type="domain" description="YdbS-like PH" evidence="2">
    <location>
        <begin position="425"/>
        <end position="499"/>
    </location>
</feature>
<name>A0AA89WL85_STEMA</name>